<feature type="transmembrane region" description="Helical" evidence="1">
    <location>
        <begin position="14"/>
        <end position="32"/>
    </location>
</feature>
<dbReference type="KEGG" id="nmk:CHR53_03920"/>
<keyword evidence="1" id="KW-0812">Transmembrane</keyword>
<dbReference type="STRING" id="1193713.GCA_001636315_03301"/>
<organism evidence="2 3">
    <name type="scientific">Neobacillus mesonae</name>
    <dbReference type="NCBI Taxonomy" id="1193713"/>
    <lineage>
        <taxon>Bacteria</taxon>
        <taxon>Bacillati</taxon>
        <taxon>Bacillota</taxon>
        <taxon>Bacilli</taxon>
        <taxon>Bacillales</taxon>
        <taxon>Bacillaceae</taxon>
        <taxon>Neobacillus</taxon>
    </lineage>
</organism>
<proteinExistence type="predicted"/>
<evidence type="ECO:0000313" key="2">
    <source>
        <dbReference type="EMBL" id="AZU60480.1"/>
    </source>
</evidence>
<protein>
    <submittedName>
        <fullName evidence="2">Uncharacterized protein</fullName>
    </submittedName>
</protein>
<dbReference type="OrthoDB" id="2939314at2"/>
<dbReference type="EMBL" id="CP022572">
    <property type="protein sequence ID" value="AZU60480.1"/>
    <property type="molecule type" value="Genomic_DNA"/>
</dbReference>
<dbReference type="Proteomes" id="UP000282892">
    <property type="component" value="Chromosome"/>
</dbReference>
<dbReference type="PROSITE" id="PS51257">
    <property type="entry name" value="PROKAR_LIPOPROTEIN"/>
    <property type="match status" value="1"/>
</dbReference>
<name>A0A3Q9QSN7_9BACI</name>
<accession>A0A3Q9QSN7</accession>
<gene>
    <name evidence="2" type="ORF">CHR53_03920</name>
</gene>
<feature type="transmembrane region" description="Helical" evidence="1">
    <location>
        <begin position="201"/>
        <end position="222"/>
    </location>
</feature>
<sequence>MIEMQRIKERSKKYSLLLIVFTVVLGACGWLLPVGKESSSYTAEAVITLGNYGLPDLNNPKYVTVLLTNAPFYESHLASLWEEKQEEITTKLQVRAVTDNMMKLTYTDHTEESAVNVLNEITNAFIALDLDRYQQKKKIILESITDLNDNEAAPEVRVEQQRFLYELRTALFDLKSAAIVKPADRETTATENRAFGSKERAVLGILMGVAMSFIWIFIPLIFKEQSI</sequence>
<dbReference type="AlphaFoldDB" id="A0A3Q9QSN7"/>
<dbReference type="RefSeq" id="WP_127485094.1">
    <property type="nucleotide sequence ID" value="NZ_CP022572.1"/>
</dbReference>
<reference evidence="2 3" key="1">
    <citation type="submission" date="2017-07" db="EMBL/GenBank/DDBJ databases">
        <title>The complete genome sequence of Bacillus mesonae strain H20-5, an efficient strain improving plant abiotic stress resistance.</title>
        <authorList>
            <person name="Kim S.Y."/>
            <person name="Song H."/>
            <person name="Sang M.K."/>
            <person name="Weon H.-Y."/>
            <person name="Song J."/>
        </authorList>
    </citation>
    <scope>NUCLEOTIDE SEQUENCE [LARGE SCALE GENOMIC DNA]</scope>
    <source>
        <strain evidence="2 3">H20-5</strain>
    </source>
</reference>
<keyword evidence="1" id="KW-0472">Membrane</keyword>
<evidence type="ECO:0000256" key="1">
    <source>
        <dbReference type="SAM" id="Phobius"/>
    </source>
</evidence>
<keyword evidence="1" id="KW-1133">Transmembrane helix</keyword>
<evidence type="ECO:0000313" key="3">
    <source>
        <dbReference type="Proteomes" id="UP000282892"/>
    </source>
</evidence>
<keyword evidence="3" id="KW-1185">Reference proteome</keyword>